<protein>
    <recommendedName>
        <fullName evidence="2">C2H2-type domain-containing protein</fullName>
    </recommendedName>
</protein>
<organism evidence="3 4">
    <name type="scientific">Trichogramma brassicae</name>
    <dbReference type="NCBI Taxonomy" id="86971"/>
    <lineage>
        <taxon>Eukaryota</taxon>
        <taxon>Metazoa</taxon>
        <taxon>Ecdysozoa</taxon>
        <taxon>Arthropoda</taxon>
        <taxon>Hexapoda</taxon>
        <taxon>Insecta</taxon>
        <taxon>Pterygota</taxon>
        <taxon>Neoptera</taxon>
        <taxon>Endopterygota</taxon>
        <taxon>Hymenoptera</taxon>
        <taxon>Apocrita</taxon>
        <taxon>Proctotrupomorpha</taxon>
        <taxon>Chalcidoidea</taxon>
        <taxon>Trichogrammatidae</taxon>
        <taxon>Trichogramma</taxon>
    </lineage>
</organism>
<feature type="region of interest" description="Disordered" evidence="1">
    <location>
        <begin position="371"/>
        <end position="428"/>
    </location>
</feature>
<evidence type="ECO:0000256" key="1">
    <source>
        <dbReference type="SAM" id="MobiDB-lite"/>
    </source>
</evidence>
<feature type="domain" description="C2H2-type" evidence="2">
    <location>
        <begin position="14"/>
        <end position="34"/>
    </location>
</feature>
<feature type="compositionally biased region" description="Basic and acidic residues" evidence="1">
    <location>
        <begin position="389"/>
        <end position="402"/>
    </location>
</feature>
<feature type="region of interest" description="Disordered" evidence="1">
    <location>
        <begin position="52"/>
        <end position="91"/>
    </location>
</feature>
<dbReference type="OrthoDB" id="10249535at2759"/>
<dbReference type="AlphaFoldDB" id="A0A6H5IQ05"/>
<evidence type="ECO:0000313" key="4">
    <source>
        <dbReference type="Proteomes" id="UP000479190"/>
    </source>
</evidence>
<evidence type="ECO:0000259" key="2">
    <source>
        <dbReference type="PROSITE" id="PS00028"/>
    </source>
</evidence>
<gene>
    <name evidence="3" type="ORF">TBRA_LOCUS12101</name>
</gene>
<reference evidence="3 4" key="1">
    <citation type="submission" date="2020-02" db="EMBL/GenBank/DDBJ databases">
        <authorList>
            <person name="Ferguson B K."/>
        </authorList>
    </citation>
    <scope>NUCLEOTIDE SEQUENCE [LARGE SCALE GENOMIC DNA]</scope>
</reference>
<name>A0A6H5IQ05_9HYME</name>
<dbReference type="PROSITE" id="PS00028">
    <property type="entry name" value="ZINC_FINGER_C2H2_1"/>
    <property type="match status" value="1"/>
</dbReference>
<keyword evidence="4" id="KW-1185">Reference proteome</keyword>
<proteinExistence type="predicted"/>
<dbReference type="InterPro" id="IPR013087">
    <property type="entry name" value="Znf_C2H2_type"/>
</dbReference>
<dbReference type="Proteomes" id="UP000479190">
    <property type="component" value="Unassembled WGS sequence"/>
</dbReference>
<evidence type="ECO:0000313" key="3">
    <source>
        <dbReference type="EMBL" id="CAB0040385.1"/>
    </source>
</evidence>
<feature type="compositionally biased region" description="Polar residues" evidence="1">
    <location>
        <begin position="411"/>
        <end position="428"/>
    </location>
</feature>
<dbReference type="EMBL" id="CADCXV010001017">
    <property type="protein sequence ID" value="CAB0040385.1"/>
    <property type="molecule type" value="Genomic_DNA"/>
</dbReference>
<feature type="compositionally biased region" description="Low complexity" evidence="1">
    <location>
        <begin position="52"/>
        <end position="71"/>
    </location>
</feature>
<sequence length="428" mass="46449">MATNPSSGNGKVACPVCTLYLREGISLQEHLDTHPKEQVIEALIRASSSGLPLLSQQTPSPLQQKSSPTSQASQTALPDVSVPTVSQGPHITPQHPSAPYPVGPIYECPPMIPPHFTSYSYQHYVNGVFSSGASPMVMPQYAVAQPQNPQTSQMMQMVYNPFSMYHQQLQPAVQMISSPTQQLPHPSTLTTPLISTTSTATTAVSAPISASIAPRTRMNPPTSSACISEVIQPTSTLAISESTPRCLDKPKETTIVPDISNEQILPDLEVTSASETNSKNQEHNENIENPEEQVQRKECSQPKECHNENYECADTRIISSSNKVSAPKSSSELLNMNENAHAGPINLFEYDSLRLLLPSTLDCESSQKAVSVTSQQSLASSENEVGVDEEVKSVNMRADETMPARGELSEQESNGFTEQSAWQINETT</sequence>
<feature type="compositionally biased region" description="Polar residues" evidence="1">
    <location>
        <begin position="371"/>
        <end position="383"/>
    </location>
</feature>
<feature type="region of interest" description="Disordered" evidence="1">
    <location>
        <begin position="273"/>
        <end position="300"/>
    </location>
</feature>
<accession>A0A6H5IQ05</accession>